<gene>
    <name evidence="1" type="ORF">CLOBOL_00651</name>
</gene>
<dbReference type="PaxDb" id="411902-CLOBOL_00651"/>
<reference evidence="1 2" key="2">
    <citation type="submission" date="2007-09" db="EMBL/GenBank/DDBJ databases">
        <title>Draft genome sequence of Clostridium bolteae (ATCC BAA-613).</title>
        <authorList>
            <person name="Sudarsanam P."/>
            <person name="Ley R."/>
            <person name="Guruge J."/>
            <person name="Turnbaugh P.J."/>
            <person name="Mahowald M."/>
            <person name="Liep D."/>
            <person name="Gordon J."/>
        </authorList>
    </citation>
    <scope>NUCLEOTIDE SEQUENCE [LARGE SCALE GENOMIC DNA]</scope>
    <source>
        <strain evidence="2">ATCC BAA-613 / DSM 15670 / CCUG 46953 / JCM 12243 / WAL 16351</strain>
    </source>
</reference>
<dbReference type="Proteomes" id="UP000005396">
    <property type="component" value="Unassembled WGS sequence"/>
</dbReference>
<protein>
    <submittedName>
        <fullName evidence="1">Uncharacterized protein</fullName>
    </submittedName>
</protein>
<evidence type="ECO:0000313" key="2">
    <source>
        <dbReference type="Proteomes" id="UP000005396"/>
    </source>
</evidence>
<proteinExistence type="predicted"/>
<organism evidence="1 2">
    <name type="scientific">Enterocloster bolteae (strain ATCC BAA-613 / DSM 15670 / CCUG 46953 / JCM 12243 / WAL 16351)</name>
    <name type="common">Clostridium bolteae</name>
    <dbReference type="NCBI Taxonomy" id="411902"/>
    <lineage>
        <taxon>Bacteria</taxon>
        <taxon>Bacillati</taxon>
        <taxon>Bacillota</taxon>
        <taxon>Clostridia</taxon>
        <taxon>Lachnospirales</taxon>
        <taxon>Lachnospiraceae</taxon>
        <taxon>Enterocloster</taxon>
    </lineage>
</organism>
<dbReference type="HOGENOM" id="CLU_3181976_0_0_9"/>
<comment type="caution">
    <text evidence="1">The sequence shown here is derived from an EMBL/GenBank/DDBJ whole genome shotgun (WGS) entry which is preliminary data.</text>
</comment>
<sequence length="46" mass="4936">MHWQDGTGPAGDGFTATGLLWLFPKNRCVNTTAAWKRWSASGKAAA</sequence>
<accession>A8RIB8</accession>
<name>A8RIB8_ENTBW</name>
<dbReference type="EMBL" id="ABCC02000009">
    <property type="protein sequence ID" value="EDP19215.1"/>
    <property type="molecule type" value="Genomic_DNA"/>
</dbReference>
<evidence type="ECO:0000313" key="1">
    <source>
        <dbReference type="EMBL" id="EDP19215.1"/>
    </source>
</evidence>
<dbReference type="AlphaFoldDB" id="A8RIB8"/>
<reference evidence="1 2" key="1">
    <citation type="submission" date="2007-08" db="EMBL/GenBank/DDBJ databases">
        <authorList>
            <person name="Fulton L."/>
            <person name="Clifton S."/>
            <person name="Fulton B."/>
            <person name="Xu J."/>
            <person name="Minx P."/>
            <person name="Pepin K.H."/>
            <person name="Johnson M."/>
            <person name="Thiruvilangam P."/>
            <person name="Bhonagiri V."/>
            <person name="Nash W.E."/>
            <person name="Mardis E.R."/>
            <person name="Wilson R.K."/>
        </authorList>
    </citation>
    <scope>NUCLEOTIDE SEQUENCE [LARGE SCALE GENOMIC DNA]</scope>
    <source>
        <strain evidence="2">ATCC BAA-613 / DSM 15670 / CCUG 46953 / JCM 12243 / WAL 16351</strain>
    </source>
</reference>